<dbReference type="InParanoid" id="Q22LW1"/>
<feature type="signal peptide" evidence="2">
    <location>
        <begin position="1"/>
        <end position="21"/>
    </location>
</feature>
<reference evidence="4" key="1">
    <citation type="journal article" date="2006" name="PLoS Biol.">
        <title>Macronuclear genome sequence of the ciliate Tetrahymena thermophila, a model eukaryote.</title>
        <authorList>
            <person name="Eisen J.A."/>
            <person name="Coyne R.S."/>
            <person name="Wu M."/>
            <person name="Wu D."/>
            <person name="Thiagarajan M."/>
            <person name="Wortman J.R."/>
            <person name="Badger J.H."/>
            <person name="Ren Q."/>
            <person name="Amedeo P."/>
            <person name="Jones K.M."/>
            <person name="Tallon L.J."/>
            <person name="Delcher A.L."/>
            <person name="Salzberg S.L."/>
            <person name="Silva J.C."/>
            <person name="Haas B.J."/>
            <person name="Majoros W.H."/>
            <person name="Farzad M."/>
            <person name="Carlton J.M."/>
            <person name="Smith R.K. Jr."/>
            <person name="Garg J."/>
            <person name="Pearlman R.E."/>
            <person name="Karrer K.M."/>
            <person name="Sun L."/>
            <person name="Manning G."/>
            <person name="Elde N.C."/>
            <person name="Turkewitz A.P."/>
            <person name="Asai D.J."/>
            <person name="Wilkes D.E."/>
            <person name="Wang Y."/>
            <person name="Cai H."/>
            <person name="Collins K."/>
            <person name="Stewart B.A."/>
            <person name="Lee S.R."/>
            <person name="Wilamowska K."/>
            <person name="Weinberg Z."/>
            <person name="Ruzzo W.L."/>
            <person name="Wloga D."/>
            <person name="Gaertig J."/>
            <person name="Frankel J."/>
            <person name="Tsao C.-C."/>
            <person name="Gorovsky M.A."/>
            <person name="Keeling P.J."/>
            <person name="Waller R.F."/>
            <person name="Patron N.J."/>
            <person name="Cherry J.M."/>
            <person name="Stover N.A."/>
            <person name="Krieger C.J."/>
            <person name="del Toro C."/>
            <person name="Ryder H.F."/>
            <person name="Williamson S.C."/>
            <person name="Barbeau R.A."/>
            <person name="Hamilton E.P."/>
            <person name="Orias E."/>
        </authorList>
    </citation>
    <scope>NUCLEOTIDE SEQUENCE [LARGE SCALE GENOMIC DNA]</scope>
    <source>
        <strain evidence="4">SB210</strain>
    </source>
</reference>
<dbReference type="InterPro" id="IPR015943">
    <property type="entry name" value="WD40/YVTN_repeat-like_dom_sf"/>
</dbReference>
<proteinExistence type="predicted"/>
<dbReference type="SUPFAM" id="SSF101908">
    <property type="entry name" value="Putative isomerase YbhE"/>
    <property type="match status" value="1"/>
</dbReference>
<evidence type="ECO:0000313" key="3">
    <source>
        <dbReference type="EMBL" id="EAR86616.1"/>
    </source>
</evidence>
<dbReference type="GO" id="GO:0005509">
    <property type="term" value="F:calcium ion binding"/>
    <property type="evidence" value="ECO:0007669"/>
    <property type="project" value="InterPro"/>
</dbReference>
<keyword evidence="4" id="KW-1185">Reference proteome</keyword>
<dbReference type="KEGG" id="tet:TTHERM_00041560"/>
<dbReference type="EMBL" id="GG662720">
    <property type="protein sequence ID" value="EAR86616.1"/>
    <property type="molecule type" value="Genomic_DNA"/>
</dbReference>
<feature type="chain" id="PRO_5004201448" description="Dystroglycan-type cadherin-like domain-containing protein" evidence="2">
    <location>
        <begin position="22"/>
        <end position="1661"/>
    </location>
</feature>
<evidence type="ECO:0000256" key="2">
    <source>
        <dbReference type="SAM" id="SignalP"/>
    </source>
</evidence>
<dbReference type="Proteomes" id="UP000009168">
    <property type="component" value="Unassembled WGS sequence"/>
</dbReference>
<evidence type="ECO:0000256" key="1">
    <source>
        <dbReference type="SAM" id="MobiDB-lite"/>
    </source>
</evidence>
<dbReference type="InterPro" id="IPR013783">
    <property type="entry name" value="Ig-like_fold"/>
</dbReference>
<dbReference type="InterPro" id="IPR051200">
    <property type="entry name" value="Host-pathogen_enzymatic-act"/>
</dbReference>
<dbReference type="RefSeq" id="XP_977259.1">
    <property type="nucleotide sequence ID" value="XM_972166.1"/>
</dbReference>
<protein>
    <recommendedName>
        <fullName evidence="5">Dystroglycan-type cadherin-like domain-containing protein</fullName>
    </recommendedName>
</protein>
<dbReference type="SUPFAM" id="SSF49313">
    <property type="entry name" value="Cadherin-like"/>
    <property type="match status" value="1"/>
</dbReference>
<evidence type="ECO:0008006" key="5">
    <source>
        <dbReference type="Google" id="ProtNLM"/>
    </source>
</evidence>
<sequence>MLQKNLFKFLLFFTLILQLYCQAPQNWIYSPQYSYIIKSQSQQSEFSKILVSSQTGLLFISQGDNGVLVADPTQAFAGIATLSTSDNIIGFAITQDANYIFLSHQQKFTIYNFVNQQTFVQMGQDTEQLFIVDIILNPKEDTAYIFLIDGNVRILDISNKNSLTQIGNLQWQNFQIYAGLLTPDEKFLLLSQDTHGLGIFALTKTPGSVTGTLVGSFPGITQGYSHRVILTPDLKYLINLDQRNGLSFADFTQITSSNPANYPITFNYYLNQWWPSNLVIPSPYSFAMSPDGNFLFLGVRSIGIYTIDISNRNSPNTYMWSYFPFHGNSIALSQTGNYLYFSNAVSVMIFRRMAPILGQKYVNLYNGIHSIGFDQSNTKFYWRCDYDTTRSTYIGAFDTDGLWFIDVSDPTQFQAVKKQYKPPGQSATIDVFYTKNNYQIMMVAINDGVNFMAVLDVSNYANIQIIQKVPLGQPFPGYIKDVDNNNEDTLLVCSLDRTIAFVDTTTLGSYFVIATWNFLPFMKGFTTGVMLSTDEKYFIGACRGYGYYVLDISNLYNIKYVNFFDSTGAEQVYKSLIYMNYYLVDGLGGIYIMDQKKLPQFVAFSQLTVDGWTNDVTYLKNEKTVIISTLQQGMIYLLDISDVTNPFIVSSFQNGSQNGLFTCVKQDFTTLFINNNIQMRSFPLTINAYLHADFLQVLGYTSDGDMEFSIINDPDTFKFQVGQTIKINTCYLYQNLDLQVASVTLYQKQIGQALPYWISYNPVEISLTITIQKEAVDPTNLDSPLLNTFLFTSLTPLYVSSFIYTIGSCQTNAVQAKSIFAQLQYQGTINEQNLVSPSLYYDDYEQIILTDTTNFPNGSAAQQAYNLCLSNNIKYTLLNSIQFTPIYMSIYPSLTLTLDGSTQDYIQTQAQSVNIKIEIPKLKARFIFTDQVSVNISVNDELNIISITGLTSNVNQFLKSQIIIYPVPPLKYSEVVATVTISDSINYPYTKVASASQFPFLVQKKNIQTNPKKTLQSQFSDNILILTEFSFTIDPQTFIVPDFNTTIAYKVLVQEAGKFVPFDNTQWLQYSSDGQKFFGNPPQTEFQKSTTVQVTASDGFTQISDTFTVHVNQLPPLFVIQWIATILGPISGVLGAYKFRNVIYNILYKKKNRYSTVICKPNEPFMLKIPLIFHEQKACFQIITSLLKILSHKKITYESIAANQIDDFEKQQLTSDNNQISKQEQIIRQQSAIPASVAYKENDIYSVTHFIRKKLQKMKGSSKQSLIEKFYLKQTGEFNQKIFQEDIQQYDIKFNLNGTQTSTKTLKEEFDEVNSTLSTILRMQVSKMLLSFDPKSLEVYGFFKTYSLILNPQLHETDWYKYYLSLESTEDLDKQGRVFTFPNVKVKFQQFFEPLLKLHIIDQQSIQDYVSEEEMNTLVKKKLYYNIYQQNINLHLIELALQADALGISEKPVSSLFPSKGESLHIEAHEIASLIALRYAPGESCLALQKMLGADYKPYGPKGNMQLPSWLVLDMQAGIIIMKGTPELQNVEDVLIQINTSVGYIIREFVLRVEEDQFEVQRAREQSIVKKENSKRGERKKRDSQGNNDSQVDSQEDLFKNGYPYNESKNPRPSMFQKSPGMYSDSPTMARTGQDQIKQTSQENKKKEDEDLMKELQQLVL</sequence>
<accession>Q22LW1</accession>
<dbReference type="Gene3D" id="2.60.40.10">
    <property type="entry name" value="Immunoglobulins"/>
    <property type="match status" value="1"/>
</dbReference>
<dbReference type="GeneID" id="7841465"/>
<name>Q22LW1_TETTS</name>
<gene>
    <name evidence="3" type="ORF">TTHERM_00041560</name>
</gene>
<feature type="compositionally biased region" description="Polar residues" evidence="1">
    <location>
        <begin position="1625"/>
        <end position="1642"/>
    </location>
</feature>
<dbReference type="GO" id="GO:0016020">
    <property type="term" value="C:membrane"/>
    <property type="evidence" value="ECO:0007669"/>
    <property type="project" value="InterPro"/>
</dbReference>
<feature type="compositionally biased region" description="Basic and acidic residues" evidence="1">
    <location>
        <begin position="1562"/>
        <end position="1584"/>
    </location>
</feature>
<dbReference type="SUPFAM" id="SSF69322">
    <property type="entry name" value="Tricorn protease domain 2"/>
    <property type="match status" value="1"/>
</dbReference>
<dbReference type="Gene3D" id="2.130.10.10">
    <property type="entry name" value="YVTN repeat-like/Quinoprotein amine dehydrogenase"/>
    <property type="match status" value="1"/>
</dbReference>
<organism evidence="3 4">
    <name type="scientific">Tetrahymena thermophila (strain SB210)</name>
    <dbReference type="NCBI Taxonomy" id="312017"/>
    <lineage>
        <taxon>Eukaryota</taxon>
        <taxon>Sar</taxon>
        <taxon>Alveolata</taxon>
        <taxon>Ciliophora</taxon>
        <taxon>Intramacronucleata</taxon>
        <taxon>Oligohymenophorea</taxon>
        <taxon>Hymenostomatida</taxon>
        <taxon>Tetrahymenina</taxon>
        <taxon>Tetrahymenidae</taxon>
        <taxon>Tetrahymena</taxon>
    </lineage>
</organism>
<evidence type="ECO:0000313" key="4">
    <source>
        <dbReference type="Proteomes" id="UP000009168"/>
    </source>
</evidence>
<dbReference type="PANTHER" id="PTHR47197">
    <property type="entry name" value="PROTEIN NIRF"/>
    <property type="match status" value="1"/>
</dbReference>
<dbReference type="InterPro" id="IPR015919">
    <property type="entry name" value="Cadherin-like_sf"/>
</dbReference>
<feature type="region of interest" description="Disordered" evidence="1">
    <location>
        <begin position="1562"/>
        <end position="1661"/>
    </location>
</feature>
<dbReference type="PANTHER" id="PTHR47197:SF3">
    <property type="entry name" value="DIHYDRO-HEME D1 DEHYDROGENASE"/>
    <property type="match status" value="1"/>
</dbReference>
<dbReference type="HOGENOM" id="CLU_000949_0_0_1"/>
<keyword evidence="2" id="KW-0732">Signal</keyword>